<proteinExistence type="predicted"/>
<reference evidence="2" key="1">
    <citation type="submission" date="2023-10" db="EMBL/GenBank/DDBJ databases">
        <authorList>
            <person name="Chen Y."/>
            <person name="Shah S."/>
            <person name="Dougan E. K."/>
            <person name="Thang M."/>
            <person name="Chan C."/>
        </authorList>
    </citation>
    <scope>NUCLEOTIDE SEQUENCE [LARGE SCALE GENOMIC DNA]</scope>
</reference>
<gene>
    <name evidence="2" type="ORF">PCOR1329_LOCUS38221</name>
</gene>
<feature type="region of interest" description="Disordered" evidence="1">
    <location>
        <begin position="377"/>
        <end position="411"/>
    </location>
</feature>
<comment type="caution">
    <text evidence="2">The sequence shown here is derived from an EMBL/GenBank/DDBJ whole genome shotgun (WGS) entry which is preliminary data.</text>
</comment>
<organism evidence="2 3">
    <name type="scientific">Prorocentrum cordatum</name>
    <dbReference type="NCBI Taxonomy" id="2364126"/>
    <lineage>
        <taxon>Eukaryota</taxon>
        <taxon>Sar</taxon>
        <taxon>Alveolata</taxon>
        <taxon>Dinophyceae</taxon>
        <taxon>Prorocentrales</taxon>
        <taxon>Prorocentraceae</taxon>
        <taxon>Prorocentrum</taxon>
    </lineage>
</organism>
<evidence type="ECO:0000313" key="2">
    <source>
        <dbReference type="EMBL" id="CAK0844050.1"/>
    </source>
</evidence>
<feature type="region of interest" description="Disordered" evidence="1">
    <location>
        <begin position="64"/>
        <end position="86"/>
    </location>
</feature>
<evidence type="ECO:0000313" key="3">
    <source>
        <dbReference type="Proteomes" id="UP001189429"/>
    </source>
</evidence>
<feature type="compositionally biased region" description="Low complexity" evidence="1">
    <location>
        <begin position="16"/>
        <end position="33"/>
    </location>
</feature>
<name>A0ABN9TE58_9DINO</name>
<feature type="region of interest" description="Disordered" evidence="1">
    <location>
        <begin position="1"/>
        <end position="33"/>
    </location>
</feature>
<dbReference type="Proteomes" id="UP001189429">
    <property type="component" value="Unassembled WGS sequence"/>
</dbReference>
<evidence type="ECO:0000256" key="1">
    <source>
        <dbReference type="SAM" id="MobiDB-lite"/>
    </source>
</evidence>
<sequence length="454" mass="47417">MQRARSAAPARAGESPAPGRRGEAASAAPAEHGAATEQLGALMALLGPRYKTVSRELLLEQAAVSERRSRRRRGTAAPEAESLTDAGGRLWALADTSAPAAQETQTSQPTADEREFRDWALALLREDALDADARRHADAEGACASACRVAAAVAPAAVRGGTAAARAPPRLQAADGAVSAVDVGRPARHAVAAAPAAAEAQGSATAAAGPPRVARNASLVQKTWTQRRNSECRNAMIKQQLLTQDLIKIQARAQALSEGLETMSSALIGPAVKRQPVVLPLSALGKRPPLPMASGGFQKLFARLSDRLAVAPILARDAPRPPSPRACSRWAPGPFAGAPFARRGAPLKQPPPPSFRLRGAPFARSHPDLWALQRRSAARPPAPRQRTGLCCKGGHVHPRGRHVPATVPRGAERSVPGPFVAPGPVLGAPACSRSAAPGRATIMRLRLSTPWASF</sequence>
<dbReference type="EMBL" id="CAUYUJ010014627">
    <property type="protein sequence ID" value="CAK0844050.1"/>
    <property type="molecule type" value="Genomic_DNA"/>
</dbReference>
<keyword evidence="3" id="KW-1185">Reference proteome</keyword>
<accession>A0ABN9TE58</accession>
<protein>
    <submittedName>
        <fullName evidence="2">Uncharacterized protein</fullName>
    </submittedName>
</protein>